<comment type="caution">
    <text evidence="2">The sequence shown here is derived from an EMBL/GenBank/DDBJ whole genome shotgun (WGS) entry which is preliminary data.</text>
</comment>
<keyword evidence="1" id="KW-0812">Transmembrane</keyword>
<name>A0ABV7AEW7_9RHOB</name>
<dbReference type="Proteomes" id="UP001595443">
    <property type="component" value="Unassembled WGS sequence"/>
</dbReference>
<accession>A0ABV7AEW7</accession>
<keyword evidence="3" id="KW-1185">Reference proteome</keyword>
<sequence length="218" mass="24229">MGLVLLFVGLALLSSICVFALSLAVYFALPYLGFPQNPPAGAATSGAGWPLLSVQVDSGDDRQLLISIQSWLATLLGFVFAAVGFMLSHRKEQMAVKELKSTARRQIETAFKVLKTSCSTSFQKYIDADQETWNAKLDSLEKKADAMEEELIKGLGHFPEHVRDLQRLLWEIGNIGDCITDGRSKETRERRQRCGDAILNDHLSECEKKWPIGDLRNG</sequence>
<organism evidence="2 3">
    <name type="scientific">Acidimangrovimonas pyrenivorans</name>
    <dbReference type="NCBI Taxonomy" id="2030798"/>
    <lineage>
        <taxon>Bacteria</taxon>
        <taxon>Pseudomonadati</taxon>
        <taxon>Pseudomonadota</taxon>
        <taxon>Alphaproteobacteria</taxon>
        <taxon>Rhodobacterales</taxon>
        <taxon>Paracoccaceae</taxon>
        <taxon>Acidimangrovimonas</taxon>
    </lineage>
</organism>
<evidence type="ECO:0000313" key="3">
    <source>
        <dbReference type="Proteomes" id="UP001595443"/>
    </source>
</evidence>
<proteinExistence type="predicted"/>
<dbReference type="EMBL" id="JBHRSK010000004">
    <property type="protein sequence ID" value="MFC2967596.1"/>
    <property type="molecule type" value="Genomic_DNA"/>
</dbReference>
<dbReference type="RefSeq" id="WP_377832247.1">
    <property type="nucleotide sequence ID" value="NZ_JBHRSK010000004.1"/>
</dbReference>
<gene>
    <name evidence="2" type="ORF">ACFOES_05785</name>
</gene>
<keyword evidence="1" id="KW-0472">Membrane</keyword>
<feature type="transmembrane region" description="Helical" evidence="1">
    <location>
        <begin position="68"/>
        <end position="87"/>
    </location>
</feature>
<protein>
    <submittedName>
        <fullName evidence="2">Uncharacterized protein</fullName>
    </submittedName>
</protein>
<evidence type="ECO:0000256" key="1">
    <source>
        <dbReference type="SAM" id="Phobius"/>
    </source>
</evidence>
<evidence type="ECO:0000313" key="2">
    <source>
        <dbReference type="EMBL" id="MFC2967596.1"/>
    </source>
</evidence>
<reference evidence="3" key="1">
    <citation type="journal article" date="2019" name="Int. J. Syst. Evol. Microbiol.">
        <title>The Global Catalogue of Microorganisms (GCM) 10K type strain sequencing project: providing services to taxonomists for standard genome sequencing and annotation.</title>
        <authorList>
            <consortium name="The Broad Institute Genomics Platform"/>
            <consortium name="The Broad Institute Genome Sequencing Center for Infectious Disease"/>
            <person name="Wu L."/>
            <person name="Ma J."/>
        </authorList>
    </citation>
    <scope>NUCLEOTIDE SEQUENCE [LARGE SCALE GENOMIC DNA]</scope>
    <source>
        <strain evidence="3">KCTC 62192</strain>
    </source>
</reference>
<keyword evidence="1" id="KW-1133">Transmembrane helix</keyword>